<sequence>MLDARWDQTAYDLHGSANAPSLVLIHGLGLHRGLWRRFLPALSARYHVLTYDLYGHGKSGASPTTTSLDLYSEQLHGLMSHAGISSATIAGFSLGGMINRRFAMAYPEMTDALIIMNSPHTRDPDLQRKVEAQAKQSADGGPAATIDAALSRWFTEEFRNSSPESMEKIREWVLSCNADSYAQARRVLAFGIRELIAPQPTLDTPTLIITSEHDIGSTPAMARVMKSEMPNSRLHVVPGLKHLGLVEKPDLFISPILDFLRGQTNPTEIQPDEEVSNDG</sequence>
<evidence type="ECO:0000313" key="2">
    <source>
        <dbReference type="EMBL" id="RNF35878.1"/>
    </source>
</evidence>
<keyword evidence="3" id="KW-1185">Reference proteome</keyword>
<dbReference type="EMBL" id="PXNQ02000001">
    <property type="protein sequence ID" value="RNF35878.1"/>
    <property type="molecule type" value="Genomic_DNA"/>
</dbReference>
<evidence type="ECO:0000259" key="1">
    <source>
        <dbReference type="Pfam" id="PF00561"/>
    </source>
</evidence>
<dbReference type="PANTHER" id="PTHR43798">
    <property type="entry name" value="MONOACYLGLYCEROL LIPASE"/>
    <property type="match status" value="1"/>
</dbReference>
<dbReference type="Gene3D" id="3.40.50.1820">
    <property type="entry name" value="alpha/beta hydrolase"/>
    <property type="match status" value="1"/>
</dbReference>
<feature type="domain" description="AB hydrolase-1" evidence="1">
    <location>
        <begin position="20"/>
        <end position="249"/>
    </location>
</feature>
<dbReference type="InterPro" id="IPR050266">
    <property type="entry name" value="AB_hydrolase_sf"/>
</dbReference>
<name>A0A3R7LJA4_9RHOB</name>
<organism evidence="2 3">
    <name type="scientific">Paracoccus methylarcula</name>
    <dbReference type="NCBI Taxonomy" id="72022"/>
    <lineage>
        <taxon>Bacteria</taxon>
        <taxon>Pseudomonadati</taxon>
        <taxon>Pseudomonadota</taxon>
        <taxon>Alphaproteobacteria</taxon>
        <taxon>Rhodobacterales</taxon>
        <taxon>Paracoccaceae</taxon>
        <taxon>Paracoccus</taxon>
    </lineage>
</organism>
<dbReference type="InterPro" id="IPR000073">
    <property type="entry name" value="AB_hydrolase_1"/>
</dbReference>
<protein>
    <submittedName>
        <fullName evidence="2">3-oxoadipate enol-lactonase</fullName>
    </submittedName>
</protein>
<dbReference type="AlphaFoldDB" id="A0A3R7LJA4"/>
<proteinExistence type="predicted"/>
<dbReference type="Pfam" id="PF00561">
    <property type="entry name" value="Abhydrolase_1"/>
    <property type="match status" value="1"/>
</dbReference>
<accession>A0A3R7LJA4</accession>
<dbReference type="SUPFAM" id="SSF53474">
    <property type="entry name" value="alpha/beta-Hydrolases"/>
    <property type="match status" value="1"/>
</dbReference>
<comment type="caution">
    <text evidence="2">The sequence shown here is derived from an EMBL/GenBank/DDBJ whole genome shotgun (WGS) entry which is preliminary data.</text>
</comment>
<reference evidence="2" key="1">
    <citation type="submission" date="2018-05" db="EMBL/GenBank/DDBJ databases">
        <title>Reclassification of Methylarcula marina and Methylarcula terricola as Paracoccus methylarcula sp.nov., comb.nov. and Paracoccus terricola comb.nov.</title>
        <authorList>
            <person name="Shmareva M.N."/>
            <person name="Doronina N.V."/>
            <person name="Vasilenko O.V."/>
            <person name="Tarlachkov S.V."/>
            <person name="Trotsenko Y.A."/>
        </authorList>
    </citation>
    <scope>NUCLEOTIDE SEQUENCE [LARGE SCALE GENOMIC DNA]</scope>
    <source>
        <strain evidence="2">VKM B-2159</strain>
    </source>
</reference>
<dbReference type="Proteomes" id="UP000238137">
    <property type="component" value="Unassembled WGS sequence"/>
</dbReference>
<dbReference type="PRINTS" id="PR00111">
    <property type="entry name" value="ABHYDROLASE"/>
</dbReference>
<dbReference type="InterPro" id="IPR029058">
    <property type="entry name" value="AB_hydrolase_fold"/>
</dbReference>
<dbReference type="OrthoDB" id="9785847at2"/>
<evidence type="ECO:0000313" key="3">
    <source>
        <dbReference type="Proteomes" id="UP000238137"/>
    </source>
</evidence>
<gene>
    <name evidence="2" type="ORF">A7A09_000135</name>
</gene>
<dbReference type="RefSeq" id="WP_106689260.1">
    <property type="nucleotide sequence ID" value="NZ_PXNQ02000001.1"/>
</dbReference>